<keyword evidence="1" id="KW-0732">Signal</keyword>
<sequence>MASSILFSGLLALFFTTSLASNPSPLQDFCVADTNSQVLLNGLNCKDPKMVDANDFSSSRLQTAGNTSNLASVIAIAALSNQNPGVITIGNVVLGSKPQIPSDILVKAFQVDNNVINYIQSKF</sequence>
<evidence type="ECO:0000313" key="3">
    <source>
        <dbReference type="EMBL" id="KAL0011940.1"/>
    </source>
</evidence>
<dbReference type="InterPro" id="IPR006045">
    <property type="entry name" value="Cupin_1"/>
</dbReference>
<dbReference type="Proteomes" id="UP001459277">
    <property type="component" value="Unassembled WGS sequence"/>
</dbReference>
<evidence type="ECO:0000259" key="2">
    <source>
        <dbReference type="Pfam" id="PF00190"/>
    </source>
</evidence>
<reference evidence="3 4" key="1">
    <citation type="submission" date="2024-01" db="EMBL/GenBank/DDBJ databases">
        <title>A telomere-to-telomere, gap-free genome of sweet tea (Lithocarpus litseifolius).</title>
        <authorList>
            <person name="Zhou J."/>
        </authorList>
    </citation>
    <scope>NUCLEOTIDE SEQUENCE [LARGE SCALE GENOMIC DNA]</scope>
    <source>
        <strain evidence="3">Zhou-2022a</strain>
        <tissue evidence="3">Leaf</tissue>
    </source>
</reference>
<name>A0AAW2DMK0_9ROSI</name>
<gene>
    <name evidence="3" type="ORF">SO802_007048</name>
</gene>
<evidence type="ECO:0000313" key="4">
    <source>
        <dbReference type="Proteomes" id="UP001459277"/>
    </source>
</evidence>
<proteinExistence type="predicted"/>
<dbReference type="InterPro" id="IPR014710">
    <property type="entry name" value="RmlC-like_jellyroll"/>
</dbReference>
<evidence type="ECO:0000256" key="1">
    <source>
        <dbReference type="SAM" id="SignalP"/>
    </source>
</evidence>
<dbReference type="PANTHER" id="PTHR31238">
    <property type="entry name" value="GERMIN-LIKE PROTEIN SUBFAMILY 3 MEMBER 3"/>
    <property type="match status" value="1"/>
</dbReference>
<dbReference type="InterPro" id="IPR011051">
    <property type="entry name" value="RmlC_Cupin_sf"/>
</dbReference>
<dbReference type="Pfam" id="PF00190">
    <property type="entry name" value="Cupin_1"/>
    <property type="match status" value="1"/>
</dbReference>
<feature type="domain" description="Cupin type-1" evidence="2">
    <location>
        <begin position="71"/>
        <end position="116"/>
    </location>
</feature>
<dbReference type="Gene3D" id="2.60.120.10">
    <property type="entry name" value="Jelly Rolls"/>
    <property type="match status" value="2"/>
</dbReference>
<organism evidence="3 4">
    <name type="scientific">Lithocarpus litseifolius</name>
    <dbReference type="NCBI Taxonomy" id="425828"/>
    <lineage>
        <taxon>Eukaryota</taxon>
        <taxon>Viridiplantae</taxon>
        <taxon>Streptophyta</taxon>
        <taxon>Embryophyta</taxon>
        <taxon>Tracheophyta</taxon>
        <taxon>Spermatophyta</taxon>
        <taxon>Magnoliopsida</taxon>
        <taxon>eudicotyledons</taxon>
        <taxon>Gunneridae</taxon>
        <taxon>Pentapetalae</taxon>
        <taxon>rosids</taxon>
        <taxon>fabids</taxon>
        <taxon>Fagales</taxon>
        <taxon>Fagaceae</taxon>
        <taxon>Lithocarpus</taxon>
    </lineage>
</organism>
<accession>A0AAW2DMK0</accession>
<feature type="signal peptide" evidence="1">
    <location>
        <begin position="1"/>
        <end position="20"/>
    </location>
</feature>
<dbReference type="AlphaFoldDB" id="A0AAW2DMK0"/>
<dbReference type="EMBL" id="JAZDWU010000002">
    <property type="protein sequence ID" value="KAL0011940.1"/>
    <property type="molecule type" value="Genomic_DNA"/>
</dbReference>
<dbReference type="SUPFAM" id="SSF51182">
    <property type="entry name" value="RmlC-like cupins"/>
    <property type="match status" value="1"/>
</dbReference>
<protein>
    <recommendedName>
        <fullName evidence="2">Cupin type-1 domain-containing protein</fullName>
    </recommendedName>
</protein>
<keyword evidence="4" id="KW-1185">Reference proteome</keyword>
<feature type="chain" id="PRO_5043800135" description="Cupin type-1 domain-containing protein" evidence="1">
    <location>
        <begin position="21"/>
        <end position="123"/>
    </location>
</feature>
<comment type="caution">
    <text evidence="3">The sequence shown here is derived from an EMBL/GenBank/DDBJ whole genome shotgun (WGS) entry which is preliminary data.</text>
</comment>